<proteinExistence type="predicted"/>
<dbReference type="EMBL" id="JAGQFT020000012">
    <property type="protein sequence ID" value="MBS7458606.1"/>
    <property type="molecule type" value="Genomic_DNA"/>
</dbReference>
<sequence>MSLLLSGIALACVAVPADAQSLRCGNRAVSAGQDAYEVRRACGEPATIVNRSELEVRNEWGPSETRRERRIEEWIYDRGAGGMVDRLTFVDNRLTRVEALAHGTGGAGQACGDASFTRGIDEAVLLARCGEPVQRTPLYGETVTRTADGTATHVPLRREEWIYERGGGRLPLRVLLVDGRIERTETLTR</sequence>
<comment type="caution">
    <text evidence="1">The sequence shown here is derived from an EMBL/GenBank/DDBJ whole genome shotgun (WGS) entry which is preliminary data.</text>
</comment>
<reference evidence="1" key="2">
    <citation type="submission" date="2021-04" db="EMBL/GenBank/DDBJ databases">
        <authorList>
            <person name="Karlyshev A.V."/>
        </authorList>
    </citation>
    <scope>NUCLEOTIDE SEQUENCE</scope>
    <source>
        <strain evidence="1">LMG 29479</strain>
    </source>
</reference>
<dbReference type="RefSeq" id="WP_211927477.1">
    <property type="nucleotide sequence ID" value="NZ_JAGQFT020000012.1"/>
</dbReference>
<dbReference type="EMBL" id="JAGQFT010000149">
    <property type="protein sequence ID" value="MBR0563576.1"/>
    <property type="molecule type" value="Genomic_DNA"/>
</dbReference>
<dbReference type="Pfam" id="PF11006">
    <property type="entry name" value="DUF2845"/>
    <property type="match status" value="2"/>
</dbReference>
<protein>
    <submittedName>
        <fullName evidence="1">DUF2845 domain-containing protein</fullName>
    </submittedName>
</protein>
<keyword evidence="3" id="KW-1185">Reference proteome</keyword>
<accession>A0A8J7VWH7</accession>
<organism evidence="1">
    <name type="scientific">Coralloluteibacterium stylophorae</name>
    <dbReference type="NCBI Taxonomy" id="1776034"/>
    <lineage>
        <taxon>Bacteria</taxon>
        <taxon>Pseudomonadati</taxon>
        <taxon>Pseudomonadota</taxon>
        <taxon>Gammaproteobacteria</taxon>
        <taxon>Lysobacterales</taxon>
        <taxon>Lysobacteraceae</taxon>
        <taxon>Coralloluteibacterium</taxon>
    </lineage>
</organism>
<dbReference type="InterPro" id="IPR021268">
    <property type="entry name" value="DUF2845"/>
</dbReference>
<dbReference type="Proteomes" id="UP000675747">
    <property type="component" value="Unassembled WGS sequence"/>
</dbReference>
<reference evidence="2 3" key="1">
    <citation type="journal article" date="2021" name="Microbiol. Resour. Announc.">
        <title>Draft Genome Sequence of Coralloluteibacterium stylophorae LMG 29479T.</title>
        <authorList>
            <person name="Karlyshev A.V."/>
            <person name="Kudryashova E.B."/>
            <person name="Ariskina E.V."/>
            <person name="Conroy A.P."/>
            <person name="Abidueva E.Y."/>
        </authorList>
    </citation>
    <scope>NUCLEOTIDE SEQUENCE [LARGE SCALE GENOMIC DNA]</scope>
    <source>
        <strain evidence="2 3">LMG 29479</strain>
    </source>
</reference>
<evidence type="ECO:0000313" key="2">
    <source>
        <dbReference type="EMBL" id="MBS7458606.1"/>
    </source>
</evidence>
<name>A0A8J7VWH7_9GAMM</name>
<evidence type="ECO:0000313" key="3">
    <source>
        <dbReference type="Proteomes" id="UP000675747"/>
    </source>
</evidence>
<evidence type="ECO:0000313" key="1">
    <source>
        <dbReference type="EMBL" id="MBR0563576.1"/>
    </source>
</evidence>
<gene>
    <name evidence="2" type="ORF">KB893_015810</name>
    <name evidence="1" type="ORF">KB893_13780</name>
</gene>
<dbReference type="AlphaFoldDB" id="A0A8J7VWH7"/>